<reference evidence="2 3" key="1">
    <citation type="submission" date="2021-06" db="EMBL/GenBank/DDBJ databases">
        <authorList>
            <person name="Palmer J.M."/>
        </authorList>
    </citation>
    <scope>NUCLEOTIDE SEQUENCE [LARGE SCALE GENOMIC DNA]</scope>
    <source>
        <strain evidence="2 3">AS_MEX2019</strain>
        <tissue evidence="2">Muscle</tissue>
    </source>
</reference>
<evidence type="ECO:0000259" key="1">
    <source>
        <dbReference type="Pfam" id="PF21789"/>
    </source>
</evidence>
<proteinExistence type="predicted"/>
<evidence type="ECO:0000313" key="2">
    <source>
        <dbReference type="EMBL" id="MEQ2282240.1"/>
    </source>
</evidence>
<dbReference type="Pfam" id="PF21789">
    <property type="entry name" value="TNP-like_RNaseH_C"/>
    <property type="match status" value="1"/>
</dbReference>
<keyword evidence="3" id="KW-1185">Reference proteome</keyword>
<sequence length="130" mass="14657">GLDYNTGRQRNICTYHFSQVHLELLFNSIRASGGCNNNPSTGQFHAIFHFFLMVRCGTSPSASGNVVGQDAAVFVGSRNVIFLHSRRNRRTATPFLKHFCHSYLPTRLVLRMFGLGEHIQETQCGIKHMC</sequence>
<gene>
    <name evidence="2" type="ORF">AMECASPLE_038493</name>
</gene>
<dbReference type="InterPro" id="IPR048367">
    <property type="entry name" value="TNP-like_RNaseH_C"/>
</dbReference>
<evidence type="ECO:0000313" key="3">
    <source>
        <dbReference type="Proteomes" id="UP001469553"/>
    </source>
</evidence>
<accession>A0ABV0XLA4</accession>
<feature type="domain" description="Transposable element P transposase-like RNase H C-terminal" evidence="1">
    <location>
        <begin position="15"/>
        <end position="49"/>
    </location>
</feature>
<name>A0ABV0XLA4_9TELE</name>
<feature type="non-terminal residue" evidence="2">
    <location>
        <position position="1"/>
    </location>
</feature>
<organism evidence="2 3">
    <name type="scientific">Ameca splendens</name>
    <dbReference type="NCBI Taxonomy" id="208324"/>
    <lineage>
        <taxon>Eukaryota</taxon>
        <taxon>Metazoa</taxon>
        <taxon>Chordata</taxon>
        <taxon>Craniata</taxon>
        <taxon>Vertebrata</taxon>
        <taxon>Euteleostomi</taxon>
        <taxon>Actinopterygii</taxon>
        <taxon>Neopterygii</taxon>
        <taxon>Teleostei</taxon>
        <taxon>Neoteleostei</taxon>
        <taxon>Acanthomorphata</taxon>
        <taxon>Ovalentaria</taxon>
        <taxon>Atherinomorphae</taxon>
        <taxon>Cyprinodontiformes</taxon>
        <taxon>Goodeidae</taxon>
        <taxon>Ameca</taxon>
    </lineage>
</organism>
<comment type="caution">
    <text evidence="2">The sequence shown here is derived from an EMBL/GenBank/DDBJ whole genome shotgun (WGS) entry which is preliminary data.</text>
</comment>
<dbReference type="EMBL" id="JAHRIP010007143">
    <property type="protein sequence ID" value="MEQ2282240.1"/>
    <property type="molecule type" value="Genomic_DNA"/>
</dbReference>
<dbReference type="Proteomes" id="UP001469553">
    <property type="component" value="Unassembled WGS sequence"/>
</dbReference>
<protein>
    <recommendedName>
        <fullName evidence="1">Transposable element P transposase-like RNase H C-terminal domain-containing protein</fullName>
    </recommendedName>
</protein>